<dbReference type="InterPro" id="IPR011993">
    <property type="entry name" value="PH-like_dom_sf"/>
</dbReference>
<evidence type="ECO:0000256" key="6">
    <source>
        <dbReference type="SAM" id="MobiDB-lite"/>
    </source>
</evidence>
<evidence type="ECO:0000256" key="2">
    <source>
        <dbReference type="ARBA" id="ARBA00022723"/>
    </source>
</evidence>
<dbReference type="GO" id="GO:0005096">
    <property type="term" value="F:GTPase activator activity"/>
    <property type="evidence" value="ECO:0007669"/>
    <property type="project" value="UniProtKB-KW"/>
</dbReference>
<feature type="domain" description="Arf-GAP" evidence="8">
    <location>
        <begin position="43"/>
        <end position="173"/>
    </location>
</feature>
<dbReference type="Pfam" id="PF00169">
    <property type="entry name" value="PH"/>
    <property type="match status" value="1"/>
</dbReference>
<evidence type="ECO:0000256" key="1">
    <source>
        <dbReference type="ARBA" id="ARBA00022468"/>
    </source>
</evidence>
<reference evidence="9 10" key="1">
    <citation type="submission" date="2020-03" db="EMBL/GenBank/DDBJ databases">
        <title>Dissostichus mawsoni Genome sequencing and assembly.</title>
        <authorList>
            <person name="Park H."/>
        </authorList>
    </citation>
    <scope>NUCLEOTIDE SEQUENCE [LARGE SCALE GENOMIC DNA]</scope>
    <source>
        <strain evidence="9">DM0001</strain>
        <tissue evidence="9">Muscle</tissue>
    </source>
</reference>
<keyword evidence="3 5" id="KW-0863">Zinc-finger</keyword>
<dbReference type="Proteomes" id="UP000518266">
    <property type="component" value="Unassembled WGS sequence"/>
</dbReference>
<dbReference type="GO" id="GO:1902936">
    <property type="term" value="F:phosphatidylinositol bisphosphate binding"/>
    <property type="evidence" value="ECO:0007669"/>
    <property type="project" value="InterPro"/>
</dbReference>
<evidence type="ECO:0000259" key="8">
    <source>
        <dbReference type="PROSITE" id="PS50115"/>
    </source>
</evidence>
<dbReference type="AlphaFoldDB" id="A0A7J5YTQ1"/>
<comment type="caution">
    <text evidence="9">The sequence shown here is derived from an EMBL/GenBank/DDBJ whole genome shotgun (WGS) entry which is preliminary data.</text>
</comment>
<dbReference type="InterPro" id="IPR001164">
    <property type="entry name" value="ArfGAP_dom"/>
</dbReference>
<dbReference type="Gene3D" id="2.30.29.30">
    <property type="entry name" value="Pleckstrin-homology domain (PH domain)/Phosphotyrosine-binding domain (PTB)"/>
    <property type="match status" value="2"/>
</dbReference>
<evidence type="ECO:0000256" key="4">
    <source>
        <dbReference type="ARBA" id="ARBA00022833"/>
    </source>
</evidence>
<keyword evidence="10" id="KW-1185">Reference proteome</keyword>
<dbReference type="InterPro" id="IPR037851">
    <property type="entry name" value="PH2_ADAP"/>
</dbReference>
<keyword evidence="1" id="KW-0343">GTPase activation</keyword>
<dbReference type="GO" id="GO:0005547">
    <property type="term" value="F:phosphatidylinositol-3,4,5-trisphosphate binding"/>
    <property type="evidence" value="ECO:0007669"/>
    <property type="project" value="TreeGrafter"/>
</dbReference>
<dbReference type="InterPro" id="IPR038508">
    <property type="entry name" value="ArfGAP_dom_sf"/>
</dbReference>
<gene>
    <name evidence="9" type="ORF">F7725_006231</name>
</gene>
<dbReference type="PANTHER" id="PTHR46021:SF3">
    <property type="entry name" value="ARF-GAP WITH DUAL PH DOMAIN-CONTAINING PROTEIN 1"/>
    <property type="match status" value="1"/>
</dbReference>
<proteinExistence type="predicted"/>
<feature type="domain" description="PH" evidence="7">
    <location>
        <begin position="227"/>
        <end position="337"/>
    </location>
</feature>
<accession>A0A7J5YTQ1</accession>
<dbReference type="SUPFAM" id="SSF57863">
    <property type="entry name" value="ArfGap/RecO-like zinc finger"/>
    <property type="match status" value="1"/>
</dbReference>
<dbReference type="InterPro" id="IPR037278">
    <property type="entry name" value="ARFGAP/RecO"/>
</dbReference>
<feature type="region of interest" description="Disordered" evidence="6">
    <location>
        <begin position="1"/>
        <end position="26"/>
    </location>
</feature>
<organism evidence="9 10">
    <name type="scientific">Dissostichus mawsoni</name>
    <name type="common">Antarctic cod</name>
    <dbReference type="NCBI Taxonomy" id="36200"/>
    <lineage>
        <taxon>Eukaryota</taxon>
        <taxon>Metazoa</taxon>
        <taxon>Chordata</taxon>
        <taxon>Craniata</taxon>
        <taxon>Vertebrata</taxon>
        <taxon>Euteleostomi</taxon>
        <taxon>Actinopterygii</taxon>
        <taxon>Neopterygii</taxon>
        <taxon>Teleostei</taxon>
        <taxon>Neoteleostei</taxon>
        <taxon>Acanthomorphata</taxon>
        <taxon>Eupercaria</taxon>
        <taxon>Perciformes</taxon>
        <taxon>Notothenioidei</taxon>
        <taxon>Nototheniidae</taxon>
        <taxon>Dissostichus</taxon>
    </lineage>
</organism>
<dbReference type="GO" id="GO:0005737">
    <property type="term" value="C:cytoplasm"/>
    <property type="evidence" value="ECO:0007669"/>
    <property type="project" value="TreeGrafter"/>
</dbReference>
<dbReference type="PRINTS" id="PR00405">
    <property type="entry name" value="REVINTRACTNG"/>
</dbReference>
<evidence type="ECO:0000259" key="7">
    <source>
        <dbReference type="PROSITE" id="PS50003"/>
    </source>
</evidence>
<dbReference type="PANTHER" id="PTHR46021">
    <property type="entry name" value="ARF-GAP WITH DUAL PH DOMAIN-CONTAINING PROTEIN 1-LIKE PROTEIN"/>
    <property type="match status" value="1"/>
</dbReference>
<dbReference type="SUPFAM" id="SSF50729">
    <property type="entry name" value="PH domain-like"/>
    <property type="match status" value="1"/>
</dbReference>
<dbReference type="PROSITE" id="PS50003">
    <property type="entry name" value="PH_DOMAIN"/>
    <property type="match status" value="1"/>
</dbReference>
<dbReference type="Pfam" id="PF01412">
    <property type="entry name" value="ArfGap"/>
    <property type="match status" value="1"/>
</dbReference>
<name>A0A7J5YTQ1_DISMA</name>
<dbReference type="InterPro" id="IPR052589">
    <property type="entry name" value="Arf-GAP_dual-PH_domain"/>
</dbReference>
<evidence type="ECO:0000256" key="3">
    <source>
        <dbReference type="ARBA" id="ARBA00022771"/>
    </source>
</evidence>
<protein>
    <recommendedName>
        <fullName evidence="11">Arf-GAP with dual PH domain-containing protein 1-like</fullName>
    </recommendedName>
</protein>
<dbReference type="FunFam" id="2.30.29.30:FF:000099">
    <property type="entry name" value="Arf-GAP with dual PH domain-containing protein 1"/>
    <property type="match status" value="1"/>
</dbReference>
<dbReference type="GO" id="GO:0008270">
    <property type="term" value="F:zinc ion binding"/>
    <property type="evidence" value="ECO:0007669"/>
    <property type="project" value="UniProtKB-KW"/>
</dbReference>
<keyword evidence="2" id="KW-0479">Metal-binding</keyword>
<dbReference type="InterPro" id="IPR001849">
    <property type="entry name" value="PH_domain"/>
</dbReference>
<dbReference type="SMART" id="SM00233">
    <property type="entry name" value="PH"/>
    <property type="match status" value="1"/>
</dbReference>
<dbReference type="PROSITE" id="PS50115">
    <property type="entry name" value="ARFGAP"/>
    <property type="match status" value="1"/>
</dbReference>
<dbReference type="SMART" id="SM00105">
    <property type="entry name" value="ArfGap"/>
    <property type="match status" value="1"/>
</dbReference>
<dbReference type="Gene3D" id="1.10.220.150">
    <property type="entry name" value="Arf GTPase activating protein"/>
    <property type="match status" value="1"/>
</dbReference>
<evidence type="ECO:0000256" key="5">
    <source>
        <dbReference type="PROSITE-ProRule" id="PRU00288"/>
    </source>
</evidence>
<evidence type="ECO:0000313" key="9">
    <source>
        <dbReference type="EMBL" id="KAF3852876.1"/>
    </source>
</evidence>
<dbReference type="CDD" id="cd08832">
    <property type="entry name" value="ArfGap_ADAP"/>
    <property type="match status" value="1"/>
</dbReference>
<sequence>MSEGESRPRRPPLPACPPPPHSNSPLFLPSNCTRRYLEMSANERATRALREILQNAGNETCADCGAPDPDWGSCTLGVFVCLACSGIHRNIPDTSKVKSLSLSHWEDQEVQFMADHGNELMKSKYEAAVPFYYYKPTHKDCQTLREQWIRAKYERKEFCEPGHHLLYEEGENERWHFDEEGRDNGQFLSRRFVLSEREGTLKYFTKYDAKEPKAVIKEIVDWFNTIRAVQLHYLMVAFPGATDAEHTEGFKKRWFTLDQRRLMYFKDPLDAFAKGEVFLGNKDHGYSASPGLPAGTHCNGAWQHGVTIETPDRGFLFTCESESDQQEWLKHFNDVMNAVMSPQEYTSIDGPPVDHLLSSITLQTLFCTTFITNITTLAHLPSPNAALWGQISKQEDQGNIHRYI</sequence>
<dbReference type="CDD" id="cd01251">
    <property type="entry name" value="PH2_ADAP"/>
    <property type="match status" value="1"/>
</dbReference>
<dbReference type="OrthoDB" id="73919at2759"/>
<evidence type="ECO:0008006" key="11">
    <source>
        <dbReference type="Google" id="ProtNLM"/>
    </source>
</evidence>
<dbReference type="FunFam" id="1.10.220.150:FF:000011">
    <property type="entry name" value="Arf-GAP with dual PH domain-containing protein 1"/>
    <property type="match status" value="1"/>
</dbReference>
<keyword evidence="4" id="KW-0862">Zinc</keyword>
<evidence type="ECO:0000313" key="10">
    <source>
        <dbReference type="Proteomes" id="UP000518266"/>
    </source>
</evidence>
<dbReference type="GO" id="GO:0005886">
    <property type="term" value="C:plasma membrane"/>
    <property type="evidence" value="ECO:0007669"/>
    <property type="project" value="TreeGrafter"/>
</dbReference>
<feature type="compositionally biased region" description="Pro residues" evidence="6">
    <location>
        <begin position="11"/>
        <end position="22"/>
    </location>
</feature>
<dbReference type="EMBL" id="JAAKFY010000009">
    <property type="protein sequence ID" value="KAF3852876.1"/>
    <property type="molecule type" value="Genomic_DNA"/>
</dbReference>